<evidence type="ECO:0000256" key="3">
    <source>
        <dbReference type="ARBA" id="ARBA00022989"/>
    </source>
</evidence>
<feature type="transmembrane region" description="Helical" evidence="5">
    <location>
        <begin position="124"/>
        <end position="148"/>
    </location>
</feature>
<feature type="transmembrane region" description="Helical" evidence="5">
    <location>
        <begin position="248"/>
        <end position="270"/>
    </location>
</feature>
<dbReference type="GO" id="GO:0015179">
    <property type="term" value="F:L-amino acid transmembrane transporter activity"/>
    <property type="evidence" value="ECO:0007669"/>
    <property type="project" value="TreeGrafter"/>
</dbReference>
<dbReference type="InterPro" id="IPR013057">
    <property type="entry name" value="AA_transpt_TM"/>
</dbReference>
<protein>
    <recommendedName>
        <fullName evidence="6">Amino acid transporter transmembrane domain-containing protein</fullName>
    </recommendedName>
</protein>
<feature type="transmembrane region" description="Helical" evidence="5">
    <location>
        <begin position="316"/>
        <end position="336"/>
    </location>
</feature>
<dbReference type="EMBL" id="HBIF01000562">
    <property type="protein sequence ID" value="CAE0317210.1"/>
    <property type="molecule type" value="Transcribed_RNA"/>
</dbReference>
<dbReference type="PANTHER" id="PTHR22950">
    <property type="entry name" value="AMINO ACID TRANSPORTER"/>
    <property type="match status" value="1"/>
</dbReference>
<feature type="transmembrane region" description="Helical" evidence="5">
    <location>
        <begin position="17"/>
        <end position="43"/>
    </location>
</feature>
<gene>
    <name evidence="7" type="ORF">FSAL1345_LOCUS479</name>
</gene>
<feature type="transmembrane region" description="Helical" evidence="5">
    <location>
        <begin position="348"/>
        <end position="369"/>
    </location>
</feature>
<evidence type="ECO:0000256" key="5">
    <source>
        <dbReference type="SAM" id="Phobius"/>
    </source>
</evidence>
<evidence type="ECO:0000313" key="7">
    <source>
        <dbReference type="EMBL" id="CAE0317210.1"/>
    </source>
</evidence>
<feature type="transmembrane region" description="Helical" evidence="5">
    <location>
        <begin position="290"/>
        <end position="310"/>
    </location>
</feature>
<dbReference type="GO" id="GO:0016020">
    <property type="term" value="C:membrane"/>
    <property type="evidence" value="ECO:0007669"/>
    <property type="project" value="UniProtKB-SubCell"/>
</dbReference>
<organism evidence="7">
    <name type="scientific">Fabrea salina</name>
    <dbReference type="NCBI Taxonomy" id="342563"/>
    <lineage>
        <taxon>Eukaryota</taxon>
        <taxon>Sar</taxon>
        <taxon>Alveolata</taxon>
        <taxon>Ciliophora</taxon>
        <taxon>Postciliodesmatophora</taxon>
        <taxon>Heterotrichea</taxon>
        <taxon>Heterotrichida</taxon>
        <taxon>Fabreidae</taxon>
        <taxon>Fabrea</taxon>
    </lineage>
</organism>
<reference evidence="7" key="1">
    <citation type="submission" date="2021-01" db="EMBL/GenBank/DDBJ databases">
        <authorList>
            <person name="Corre E."/>
            <person name="Pelletier E."/>
            <person name="Niang G."/>
            <person name="Scheremetjew M."/>
            <person name="Finn R."/>
            <person name="Kale V."/>
            <person name="Holt S."/>
            <person name="Cochrane G."/>
            <person name="Meng A."/>
            <person name="Brown T."/>
            <person name="Cohen L."/>
        </authorList>
    </citation>
    <scope>NUCLEOTIDE SEQUENCE</scope>
</reference>
<proteinExistence type="predicted"/>
<feature type="transmembrane region" description="Helical" evidence="5">
    <location>
        <begin position="96"/>
        <end position="117"/>
    </location>
</feature>
<evidence type="ECO:0000256" key="1">
    <source>
        <dbReference type="ARBA" id="ARBA00004141"/>
    </source>
</evidence>
<dbReference type="Pfam" id="PF01490">
    <property type="entry name" value="Aa_trans"/>
    <property type="match status" value="1"/>
</dbReference>
<comment type="subcellular location">
    <subcellularLocation>
        <location evidence="1">Membrane</location>
        <topology evidence="1">Multi-pass membrane protein</topology>
    </subcellularLocation>
</comment>
<sequence>MGSGVLALPLAISNSGLVLGVVLMFIGLIAFTIAYNIVVHGLIISRQDTYITMVETLLGSTMRVLLEIGVVIELFGVACAYQTVVVTFVTDLMNQVFGITGDFFLALNILVTILLCLGSMSHKMTALASLTSMVIVSIIYICLLVIVQTPSYVEANPDFWGNFQFVKVDSSIVDTITLLCFSFNSVTRLPMIYTELQNKSYKRMEKVVNVSLLLCTAFFILLGGFGYISYNYDMPGLVTQRPCEGLDWPMILGKTLFTIGLLANSMQTIYPLRGNIEEVIMRDVTNYSPVRFWSINYTTILLVGIVATLFPDAVGYFKILGGLLIGPIAILYPMLISWVCNKSLKFNLAFSTAAIVLSIIGFISVFNTIF</sequence>
<feature type="transmembrane region" description="Helical" evidence="5">
    <location>
        <begin position="168"/>
        <end position="186"/>
    </location>
</feature>
<keyword evidence="2 5" id="KW-0812">Transmembrane</keyword>
<accession>A0A7S3MQX4</accession>
<dbReference type="AlphaFoldDB" id="A0A7S3MQX4"/>
<feature type="transmembrane region" description="Helical" evidence="5">
    <location>
        <begin position="64"/>
        <end position="84"/>
    </location>
</feature>
<evidence type="ECO:0000259" key="6">
    <source>
        <dbReference type="Pfam" id="PF01490"/>
    </source>
</evidence>
<feature type="transmembrane region" description="Helical" evidence="5">
    <location>
        <begin position="207"/>
        <end position="228"/>
    </location>
</feature>
<evidence type="ECO:0000256" key="2">
    <source>
        <dbReference type="ARBA" id="ARBA00022692"/>
    </source>
</evidence>
<name>A0A7S3MQX4_9CILI</name>
<keyword evidence="3 5" id="KW-1133">Transmembrane helix</keyword>
<evidence type="ECO:0000256" key="4">
    <source>
        <dbReference type="ARBA" id="ARBA00023136"/>
    </source>
</evidence>
<keyword evidence="4 5" id="KW-0472">Membrane</keyword>
<feature type="domain" description="Amino acid transporter transmembrane" evidence="6">
    <location>
        <begin position="1"/>
        <end position="366"/>
    </location>
</feature>